<dbReference type="OrthoDB" id="7841298at2"/>
<protein>
    <submittedName>
        <fullName evidence="2">DUF2059 domain-containing protein</fullName>
    </submittedName>
</protein>
<organism evidence="2 3">
    <name type="scientific">Paracoccus siganidrum</name>
    <dbReference type="NCBI Taxonomy" id="1276757"/>
    <lineage>
        <taxon>Bacteria</taxon>
        <taxon>Pseudomonadati</taxon>
        <taxon>Pseudomonadota</taxon>
        <taxon>Alphaproteobacteria</taxon>
        <taxon>Rhodobacterales</taxon>
        <taxon>Paracoccaceae</taxon>
        <taxon>Paracoccus</taxon>
    </lineage>
</organism>
<evidence type="ECO:0000256" key="1">
    <source>
        <dbReference type="SAM" id="SignalP"/>
    </source>
</evidence>
<name>A0A418ZYC0_9RHOB</name>
<evidence type="ECO:0000313" key="3">
    <source>
        <dbReference type="Proteomes" id="UP000283587"/>
    </source>
</evidence>
<dbReference type="EMBL" id="QZEW01000111">
    <property type="protein sequence ID" value="RJL05495.1"/>
    <property type="molecule type" value="Genomic_DNA"/>
</dbReference>
<keyword evidence="3" id="KW-1185">Reference proteome</keyword>
<gene>
    <name evidence="2" type="ORF">D3P05_19525</name>
</gene>
<evidence type="ECO:0000313" key="2">
    <source>
        <dbReference type="EMBL" id="RJL05495.1"/>
    </source>
</evidence>
<comment type="caution">
    <text evidence="2">The sequence shown here is derived from an EMBL/GenBank/DDBJ whole genome shotgun (WGS) entry which is preliminary data.</text>
</comment>
<feature type="signal peptide" evidence="1">
    <location>
        <begin position="1"/>
        <end position="21"/>
    </location>
</feature>
<keyword evidence="1" id="KW-0732">Signal</keyword>
<dbReference type="Proteomes" id="UP000283587">
    <property type="component" value="Unassembled WGS sequence"/>
</dbReference>
<feature type="chain" id="PRO_5018975690" evidence="1">
    <location>
        <begin position="22"/>
        <end position="287"/>
    </location>
</feature>
<accession>A0A418ZYC0</accession>
<dbReference type="RefSeq" id="WP_119900461.1">
    <property type="nucleotide sequence ID" value="NZ_QNRC01000029.1"/>
</dbReference>
<dbReference type="AlphaFoldDB" id="A0A418ZYC0"/>
<sequence>MLRLICLLGALAMLLPPAGVAQQAQEPAPLAEAGPLEDRLWDSLRMPELMEIMREEVLAEAAGLDLGPAGPGGDGWLASVEAIHAPERMASIFREALERAIRDVEPALLGESVAFYETGLGRRLVGLESSARRAMLDEGAEEDARNAVITATRQQAPRAAQIDRLVEAADLIEMNVAGAMNAAVAFARGFDAGGGYPVTVPEAQILADAWAQEPEIRAETEGWMRAYLMLALSPLSDAEIEEYIAFAVSDAGQALSVAMFAGFDQLFAQTSREMGMAAARQLQGRDL</sequence>
<proteinExistence type="predicted"/>
<reference evidence="3" key="1">
    <citation type="submission" date="2018-09" db="EMBL/GenBank/DDBJ databases">
        <title>Paracoccus onubensis nov. sp. a moderate halophilic bacterium isolated from Gruta de las Maravillas (Aracena, Spain).</title>
        <authorList>
            <person name="Jurado V."/>
            <person name="Gutierrez-Patricio S."/>
            <person name="Gonzalez-Pimentel J.L."/>
            <person name="Miller A.Z."/>
            <person name="Laiz L."/>
            <person name="Saiz-Jimenez C."/>
        </authorList>
    </citation>
    <scope>NUCLEOTIDE SEQUENCE [LARGE SCALE GENOMIC DNA]</scope>
    <source>
        <strain evidence="3">DSM 26381</strain>
    </source>
</reference>